<feature type="transmembrane region" description="Helical" evidence="6">
    <location>
        <begin position="305"/>
        <end position="328"/>
    </location>
</feature>
<evidence type="ECO:0000256" key="1">
    <source>
        <dbReference type="ARBA" id="ARBA00004141"/>
    </source>
</evidence>
<keyword evidence="3 6" id="KW-0812">Transmembrane</keyword>
<evidence type="ECO:0000313" key="8">
    <source>
        <dbReference type="Ensembl" id="ENSCSAVP00000004603.1"/>
    </source>
</evidence>
<sequence length="663" mass="77354">MEPQTQEYSYQPCIVVKVSPKLSEEALKWLIERIQENKIDNGCQLDVEESDIDGSKILFISASKYRLLHGAEAIGLKKEYKDGSIREFCFTDRYNFTNQEDDDFLLESEKHQIIKVELDSLRALDEKYVPGHQSIKLYPGKSIFRRLASNELITDFFPLHDRPALHKLRWAWYKTIDLNLRQPLDRVRAYFGDTIGIYFAFLNFYTIALVPLVMLGLMHWGLGLRTDIGGKVDDNWVLSVIHVLWSAAFLEMWKRKSTEYSYKWGTLGTKVWEEPRTGFRGPLGLNEVTQRQEPVYPSWKRNLRILLISCPVVVLCVTLAVCLMFYYFSWEIYLTEMYRGETDLLSSLMKNAPSITYSVLILLGNSLYRKLAEFLTDQENHRLESDFQKNLITKILVFDFANNFLALFYIAFIYDDMPMLRQTLRNLFLVHMIVSQALESLLPYWTFRYRSSLYRATLKSNRVNTASSATDTVEKAELTMHEQTCLELQRDTYWGTFDDYLELWLQFGYVVLFSCVYPPAAIFALINNVIEMKSDAFKMCNVYRRPFVYQTNGIGTWKVAFEALSYLAVVSNLALIFHTSRFIEGIYKVFPDASTINIILAFVAVEVQKRGVIRALYSFFIPSQHILLGVRWLISYAVPVVPHWVKVETQRMKYFSLQALKRQ</sequence>
<feature type="transmembrane region" description="Helical" evidence="6">
    <location>
        <begin position="426"/>
        <end position="445"/>
    </location>
</feature>
<name>H2YH04_CIOSA</name>
<protein>
    <recommendedName>
        <fullName evidence="6">Anoctamin</fullName>
    </recommendedName>
</protein>
<reference evidence="9" key="1">
    <citation type="submission" date="2003-08" db="EMBL/GenBank/DDBJ databases">
        <authorList>
            <person name="Birren B."/>
            <person name="Nusbaum C."/>
            <person name="Abebe A."/>
            <person name="Abouelleil A."/>
            <person name="Adekoya E."/>
            <person name="Ait-zahra M."/>
            <person name="Allen N."/>
            <person name="Allen T."/>
            <person name="An P."/>
            <person name="Anderson M."/>
            <person name="Anderson S."/>
            <person name="Arachchi H."/>
            <person name="Armbruster J."/>
            <person name="Bachantsang P."/>
            <person name="Baldwin J."/>
            <person name="Barry A."/>
            <person name="Bayul T."/>
            <person name="Blitshsteyn B."/>
            <person name="Bloom T."/>
            <person name="Blye J."/>
            <person name="Boguslavskiy L."/>
            <person name="Borowsky M."/>
            <person name="Boukhgalter B."/>
            <person name="Brunache A."/>
            <person name="Butler J."/>
            <person name="Calixte N."/>
            <person name="Calvo S."/>
            <person name="Camarata J."/>
            <person name="Campo K."/>
            <person name="Chang J."/>
            <person name="Cheshatsang Y."/>
            <person name="Citroen M."/>
            <person name="Collymore A."/>
            <person name="Considine T."/>
            <person name="Cook A."/>
            <person name="Cooke P."/>
            <person name="Corum B."/>
            <person name="Cuomo C."/>
            <person name="David R."/>
            <person name="Dawoe T."/>
            <person name="Degray S."/>
            <person name="Dodge S."/>
            <person name="Dooley K."/>
            <person name="Dorje P."/>
            <person name="Dorjee K."/>
            <person name="Dorris L."/>
            <person name="Duffey N."/>
            <person name="Dupes A."/>
            <person name="Elkins T."/>
            <person name="Engels R."/>
            <person name="Erickson J."/>
            <person name="Farina A."/>
            <person name="Faro S."/>
            <person name="Ferreira P."/>
            <person name="Fischer H."/>
            <person name="Fitzgerald M."/>
            <person name="Foley K."/>
            <person name="Gage D."/>
            <person name="Galagan J."/>
            <person name="Gearin G."/>
            <person name="Gnerre S."/>
            <person name="Gnirke A."/>
            <person name="Goyette A."/>
            <person name="Graham J."/>
            <person name="Grandbois E."/>
            <person name="Gyaltsen K."/>
            <person name="Hafez N."/>
            <person name="Hagopian D."/>
            <person name="Hagos B."/>
            <person name="Hall J."/>
            <person name="Hatcher B."/>
            <person name="Heller A."/>
            <person name="Higgins H."/>
            <person name="Honan T."/>
            <person name="Horn A."/>
            <person name="Houde N."/>
            <person name="Hughes L."/>
            <person name="Hulme W."/>
            <person name="Husby E."/>
            <person name="Iliev I."/>
            <person name="Jaffe D."/>
            <person name="Jones C."/>
            <person name="Kamal M."/>
            <person name="Kamat A."/>
            <person name="Kamvysselis M."/>
            <person name="Karlsson E."/>
            <person name="Kells C."/>
            <person name="Kieu A."/>
            <person name="Kisner P."/>
            <person name="Kodira C."/>
            <person name="Kulbokas E."/>
            <person name="Labutti K."/>
            <person name="Lama D."/>
            <person name="Landers T."/>
            <person name="Leger J."/>
            <person name="Levine S."/>
            <person name="Lewis D."/>
            <person name="Lewis T."/>
            <person name="Lindblad-toh K."/>
            <person name="Liu X."/>
            <person name="Lokyitsang T."/>
            <person name="Lokyitsang Y."/>
            <person name="Lucien O."/>
            <person name="Lui A."/>
            <person name="Ma L.J."/>
            <person name="Mabbitt R."/>
            <person name="Macdonald J."/>
            <person name="Maclean C."/>
            <person name="Major J."/>
            <person name="Manning J."/>
            <person name="Marabella R."/>
            <person name="Maru K."/>
            <person name="Matthews C."/>
            <person name="Mauceli E."/>
            <person name="Mccarthy M."/>
            <person name="Mcdonough S."/>
            <person name="Mcghee T."/>
            <person name="Meldrim J."/>
            <person name="Meneus L."/>
            <person name="Mesirov J."/>
            <person name="Mihalev A."/>
            <person name="Mihova T."/>
            <person name="Mikkelsen T."/>
            <person name="Mlenga V."/>
            <person name="Moru K."/>
            <person name="Mozes J."/>
            <person name="Mulrain L."/>
            <person name="Munson G."/>
            <person name="Naylor J."/>
            <person name="Newes C."/>
            <person name="Nguyen C."/>
            <person name="Nguyen N."/>
            <person name="Nguyen T."/>
            <person name="Nicol R."/>
            <person name="Nielsen C."/>
            <person name="Nizzari M."/>
            <person name="Norbu C."/>
            <person name="Norbu N."/>
            <person name="O'donnell P."/>
            <person name="Okoawo O."/>
            <person name="O'leary S."/>
            <person name="Omotosho B."/>
            <person name="O'neill K."/>
            <person name="Osman S."/>
            <person name="Parker S."/>
            <person name="Perrin D."/>
            <person name="Phunkhang P."/>
            <person name="Piqani B."/>
            <person name="Purcell S."/>
            <person name="Rachupka T."/>
            <person name="Ramasamy U."/>
            <person name="Rameau R."/>
            <person name="Ray V."/>
            <person name="Raymond C."/>
            <person name="Retta R."/>
            <person name="Richardson S."/>
            <person name="Rise C."/>
            <person name="Rodriguez J."/>
            <person name="Rogers J."/>
            <person name="Rogov P."/>
            <person name="Rutman M."/>
            <person name="Schupbach R."/>
            <person name="Seaman C."/>
            <person name="Settipalli S."/>
            <person name="Sharpe T."/>
            <person name="Sheridan J."/>
            <person name="Sherpa N."/>
            <person name="Shi J."/>
            <person name="Smirnov S."/>
            <person name="Smith C."/>
            <person name="Sougnez C."/>
            <person name="Spencer B."/>
            <person name="Stalker J."/>
            <person name="Stange-thomann N."/>
            <person name="Stavropoulos S."/>
            <person name="Stetson K."/>
            <person name="Stone C."/>
            <person name="Stone S."/>
            <person name="Stubbs M."/>
            <person name="Talamas J."/>
            <person name="Tchuinga P."/>
            <person name="Tenzing P."/>
            <person name="Tesfaye S."/>
            <person name="Theodore J."/>
            <person name="Thoulutsang Y."/>
            <person name="Topham K."/>
            <person name="Towey S."/>
            <person name="Tsamla T."/>
            <person name="Tsomo N."/>
            <person name="Vallee D."/>
            <person name="Vassiliev H."/>
            <person name="Venkataraman V."/>
            <person name="Vinson J."/>
            <person name="Vo A."/>
            <person name="Wade C."/>
            <person name="Wang S."/>
            <person name="Wangchuk T."/>
            <person name="Wangdi T."/>
            <person name="Whittaker C."/>
            <person name="Wilkinson J."/>
            <person name="Wu Y."/>
            <person name="Wyman D."/>
            <person name="Yadav S."/>
            <person name="Yang S."/>
            <person name="Yang X."/>
            <person name="Yeager S."/>
            <person name="Yee E."/>
            <person name="Young G."/>
            <person name="Zainoun J."/>
            <person name="Zembeck L."/>
            <person name="Zimmer A."/>
            <person name="Zody M."/>
            <person name="Lander E."/>
        </authorList>
    </citation>
    <scope>NUCLEOTIDE SEQUENCE [LARGE SCALE GENOMIC DNA]</scope>
</reference>
<dbReference type="InterPro" id="IPR007632">
    <property type="entry name" value="Anoctamin"/>
</dbReference>
<evidence type="ECO:0000256" key="4">
    <source>
        <dbReference type="ARBA" id="ARBA00022989"/>
    </source>
</evidence>
<dbReference type="GeneTree" id="ENSGT00940000157537"/>
<feature type="transmembrane region" description="Helical" evidence="6">
    <location>
        <begin position="507"/>
        <end position="530"/>
    </location>
</feature>
<reference evidence="8" key="3">
    <citation type="submission" date="2025-09" db="UniProtKB">
        <authorList>
            <consortium name="Ensembl"/>
        </authorList>
    </citation>
    <scope>IDENTIFICATION</scope>
</reference>
<reference evidence="8" key="2">
    <citation type="submission" date="2025-08" db="UniProtKB">
        <authorList>
            <consortium name="Ensembl"/>
        </authorList>
    </citation>
    <scope>IDENTIFICATION</scope>
</reference>
<keyword evidence="5 6" id="KW-0472">Membrane</keyword>
<dbReference type="OMA" id="YENHRTA"/>
<feature type="transmembrane region" description="Helical" evidence="6">
    <location>
        <begin position="195"/>
        <end position="216"/>
    </location>
</feature>
<organism evidence="8 9">
    <name type="scientific">Ciona savignyi</name>
    <name type="common">Pacific transparent sea squirt</name>
    <dbReference type="NCBI Taxonomy" id="51511"/>
    <lineage>
        <taxon>Eukaryota</taxon>
        <taxon>Metazoa</taxon>
        <taxon>Chordata</taxon>
        <taxon>Tunicata</taxon>
        <taxon>Ascidiacea</taxon>
        <taxon>Phlebobranchia</taxon>
        <taxon>Cionidae</taxon>
        <taxon>Ciona</taxon>
    </lineage>
</organism>
<dbReference type="GO" id="GO:0005254">
    <property type="term" value="F:chloride channel activity"/>
    <property type="evidence" value="ECO:0007669"/>
    <property type="project" value="TreeGrafter"/>
</dbReference>
<dbReference type="AlphaFoldDB" id="H2YH04"/>
<dbReference type="PANTHER" id="PTHR12308:SF74">
    <property type="entry name" value="ANOCTAMIN"/>
    <property type="match status" value="1"/>
</dbReference>
<dbReference type="eggNOG" id="KOG2513">
    <property type="taxonomic scope" value="Eukaryota"/>
</dbReference>
<dbReference type="InterPro" id="IPR049452">
    <property type="entry name" value="Anoctamin_TM"/>
</dbReference>
<dbReference type="Ensembl" id="ENSCSAVT00000004670.1">
    <property type="protein sequence ID" value="ENSCSAVP00000004603.1"/>
    <property type="gene ID" value="ENSCSAVG00000002742.1"/>
</dbReference>
<evidence type="ECO:0000313" key="9">
    <source>
        <dbReference type="Proteomes" id="UP000007875"/>
    </source>
</evidence>
<feature type="domain" description="Anoctamin transmembrane" evidence="7">
    <location>
        <begin position="187"/>
        <end position="651"/>
    </location>
</feature>
<evidence type="ECO:0000256" key="6">
    <source>
        <dbReference type="RuleBase" id="RU280814"/>
    </source>
</evidence>
<feature type="transmembrane region" description="Helical" evidence="6">
    <location>
        <begin position="391"/>
        <end position="414"/>
    </location>
</feature>
<keyword evidence="9" id="KW-1185">Reference proteome</keyword>
<comment type="subcellular location">
    <subcellularLocation>
        <location evidence="1 6">Membrane</location>
        <topology evidence="1 6">Multi-pass membrane protein</topology>
    </subcellularLocation>
</comment>
<proteinExistence type="inferred from homology"/>
<dbReference type="InParanoid" id="H2YH04"/>
<dbReference type="PANTHER" id="PTHR12308">
    <property type="entry name" value="ANOCTAMIN"/>
    <property type="match status" value="1"/>
</dbReference>
<dbReference type="FunCoup" id="H2YH04">
    <property type="interactions" value="22"/>
</dbReference>
<dbReference type="Proteomes" id="UP000007875">
    <property type="component" value="Unassembled WGS sequence"/>
</dbReference>
<evidence type="ECO:0000256" key="2">
    <source>
        <dbReference type="ARBA" id="ARBA00009671"/>
    </source>
</evidence>
<keyword evidence="4 6" id="KW-1133">Transmembrane helix</keyword>
<dbReference type="STRING" id="51511.ENSCSAVP00000004603"/>
<feature type="transmembrane region" description="Helical" evidence="6">
    <location>
        <begin position="236"/>
        <end position="253"/>
    </location>
</feature>
<evidence type="ECO:0000259" key="7">
    <source>
        <dbReference type="Pfam" id="PF04547"/>
    </source>
</evidence>
<comment type="similarity">
    <text evidence="2 6">Belongs to the anoctamin family.</text>
</comment>
<comment type="caution">
    <text evidence="6">Lacks conserved residue(s) required for the propagation of feature annotation.</text>
</comment>
<dbReference type="Pfam" id="PF04547">
    <property type="entry name" value="Anoctamin"/>
    <property type="match status" value="1"/>
</dbReference>
<dbReference type="GO" id="GO:0005886">
    <property type="term" value="C:plasma membrane"/>
    <property type="evidence" value="ECO:0007669"/>
    <property type="project" value="TreeGrafter"/>
</dbReference>
<evidence type="ECO:0000256" key="5">
    <source>
        <dbReference type="ARBA" id="ARBA00023136"/>
    </source>
</evidence>
<accession>H2YH04</accession>
<evidence type="ECO:0000256" key="3">
    <source>
        <dbReference type="ARBA" id="ARBA00022692"/>
    </source>
</evidence>